<dbReference type="Gene3D" id="1.10.1660.10">
    <property type="match status" value="1"/>
</dbReference>
<keyword evidence="1" id="KW-0238">DNA-binding</keyword>
<feature type="domain" description="HTH merR-type" evidence="2">
    <location>
        <begin position="8"/>
        <end position="77"/>
    </location>
</feature>
<dbReference type="SUPFAM" id="SSF52242">
    <property type="entry name" value="Cobalamin (vitamin B12)-binding domain"/>
    <property type="match status" value="1"/>
</dbReference>
<dbReference type="SUPFAM" id="SSF46955">
    <property type="entry name" value="Putative DNA-binding domain"/>
    <property type="match status" value="1"/>
</dbReference>
<dbReference type="EMBL" id="JBEYXV010000002">
    <property type="protein sequence ID" value="MEU6820275.1"/>
    <property type="molecule type" value="Genomic_DNA"/>
</dbReference>
<protein>
    <submittedName>
        <fullName evidence="3">MerR family transcriptional regulator</fullName>
    </submittedName>
</protein>
<gene>
    <name evidence="3" type="ORF">ABZ921_06565</name>
</gene>
<dbReference type="Pfam" id="PF02607">
    <property type="entry name" value="B12-binding_2"/>
    <property type="match status" value="1"/>
</dbReference>
<dbReference type="InterPro" id="IPR036724">
    <property type="entry name" value="Cobalamin-bd_sf"/>
</dbReference>
<evidence type="ECO:0000313" key="3">
    <source>
        <dbReference type="EMBL" id="MEU6820275.1"/>
    </source>
</evidence>
<dbReference type="InterPro" id="IPR003759">
    <property type="entry name" value="Cbl-bd_cap"/>
</dbReference>
<dbReference type="Gene3D" id="3.40.50.280">
    <property type="entry name" value="Cobalamin-binding domain"/>
    <property type="match status" value="1"/>
</dbReference>
<dbReference type="InterPro" id="IPR036594">
    <property type="entry name" value="Meth_synthase_dom"/>
</dbReference>
<reference evidence="3 4" key="1">
    <citation type="submission" date="2024-06" db="EMBL/GenBank/DDBJ databases">
        <title>The Natural Products Discovery Center: Release of the First 8490 Sequenced Strains for Exploring Actinobacteria Biosynthetic Diversity.</title>
        <authorList>
            <person name="Kalkreuter E."/>
            <person name="Kautsar S.A."/>
            <person name="Yang D."/>
            <person name="Bader C.D."/>
            <person name="Teijaro C.N."/>
            <person name="Fluegel L."/>
            <person name="Davis C.M."/>
            <person name="Simpson J.R."/>
            <person name="Lauterbach L."/>
            <person name="Steele A.D."/>
            <person name="Gui C."/>
            <person name="Meng S."/>
            <person name="Li G."/>
            <person name="Viehrig K."/>
            <person name="Ye F."/>
            <person name="Su P."/>
            <person name="Kiefer A.F."/>
            <person name="Nichols A."/>
            <person name="Cepeda A.J."/>
            <person name="Yan W."/>
            <person name="Fan B."/>
            <person name="Jiang Y."/>
            <person name="Adhikari A."/>
            <person name="Zheng C.-J."/>
            <person name="Schuster L."/>
            <person name="Cowan T.M."/>
            <person name="Smanski M.J."/>
            <person name="Chevrette M.G."/>
            <person name="De Carvalho L.P.S."/>
            <person name="Shen B."/>
        </authorList>
    </citation>
    <scope>NUCLEOTIDE SEQUENCE [LARGE SCALE GENOMIC DNA]</scope>
    <source>
        <strain evidence="3 4">NPDC046838</strain>
    </source>
</reference>
<accession>A0ABV3BGY3</accession>
<dbReference type="PANTHER" id="PTHR30204">
    <property type="entry name" value="REDOX-CYCLING DRUG-SENSING TRANSCRIPTIONAL ACTIVATOR SOXR"/>
    <property type="match status" value="1"/>
</dbReference>
<comment type="caution">
    <text evidence="3">The sequence shown here is derived from an EMBL/GenBank/DDBJ whole genome shotgun (WGS) entry which is preliminary data.</text>
</comment>
<sequence length="335" mass="35095">MGTGSDTAMTTGSVARRLGVAPTTLRSWERRYGIGPAHREQGRHRRWSPVDVGRVEEMCRLTALGVPPAEAARAALQEAVAEIPRPRRGGDPGGLSLGNVRQECRGLARAAVRLDAPAVETQLRSAVGEYGYTTGWEEVMAPALHAIGRKWASSGERYVEVEHLLSWYVSSALRGAPGVGVLGGASASASASMRVGRVGEGGSGSGASVGPVLLTCVPGEQHTLPLEALAAVLAERGLPTRMFGAALPAEALYEAVRRIGPSAVVLWAHSRNTADRALVHLITEAEWGMRGARTHPAVLIAGPGWSPGAGAYAPGVERLTGLRTAADRIEGFFVV</sequence>
<dbReference type="Gene3D" id="1.10.1240.10">
    <property type="entry name" value="Methionine synthase domain"/>
    <property type="match status" value="1"/>
</dbReference>
<dbReference type="PANTHER" id="PTHR30204:SF97">
    <property type="entry name" value="MERR FAMILY REGULATORY PROTEIN"/>
    <property type="match status" value="1"/>
</dbReference>
<proteinExistence type="predicted"/>
<evidence type="ECO:0000259" key="2">
    <source>
        <dbReference type="PROSITE" id="PS50937"/>
    </source>
</evidence>
<keyword evidence="4" id="KW-1185">Reference proteome</keyword>
<dbReference type="Pfam" id="PF13411">
    <property type="entry name" value="MerR_1"/>
    <property type="match status" value="1"/>
</dbReference>
<name>A0ABV3BGY3_9ACTN</name>
<organism evidence="3 4">
    <name type="scientific">Streptomyces atriruber</name>
    <dbReference type="NCBI Taxonomy" id="545121"/>
    <lineage>
        <taxon>Bacteria</taxon>
        <taxon>Bacillati</taxon>
        <taxon>Actinomycetota</taxon>
        <taxon>Actinomycetes</taxon>
        <taxon>Kitasatosporales</taxon>
        <taxon>Streptomycetaceae</taxon>
        <taxon>Streptomyces</taxon>
    </lineage>
</organism>
<dbReference type="InterPro" id="IPR000551">
    <property type="entry name" value="MerR-type_HTH_dom"/>
</dbReference>
<dbReference type="InterPro" id="IPR009061">
    <property type="entry name" value="DNA-bd_dom_put_sf"/>
</dbReference>
<evidence type="ECO:0000313" key="4">
    <source>
        <dbReference type="Proteomes" id="UP001551176"/>
    </source>
</evidence>
<dbReference type="CDD" id="cd01104">
    <property type="entry name" value="HTH_MlrA-CarA"/>
    <property type="match status" value="1"/>
</dbReference>
<dbReference type="PROSITE" id="PS50937">
    <property type="entry name" value="HTH_MERR_2"/>
    <property type="match status" value="1"/>
</dbReference>
<dbReference type="SMART" id="SM00422">
    <property type="entry name" value="HTH_MERR"/>
    <property type="match status" value="1"/>
</dbReference>
<evidence type="ECO:0000256" key="1">
    <source>
        <dbReference type="ARBA" id="ARBA00023125"/>
    </source>
</evidence>
<dbReference type="InterPro" id="IPR047057">
    <property type="entry name" value="MerR_fam"/>
</dbReference>
<dbReference type="Proteomes" id="UP001551176">
    <property type="component" value="Unassembled WGS sequence"/>
</dbReference>